<evidence type="ECO:0000256" key="1">
    <source>
        <dbReference type="ARBA" id="ARBA00009437"/>
    </source>
</evidence>
<name>A0A937D5M9_9BURK</name>
<gene>
    <name evidence="7" type="ORF">JI739_14055</name>
</gene>
<dbReference type="SUPFAM" id="SSF53850">
    <property type="entry name" value="Periplasmic binding protein-like II"/>
    <property type="match status" value="1"/>
</dbReference>
<feature type="transmembrane region" description="Helical" evidence="5">
    <location>
        <begin position="232"/>
        <end position="254"/>
    </location>
</feature>
<accession>A0A937D5M9</accession>
<evidence type="ECO:0000259" key="6">
    <source>
        <dbReference type="PROSITE" id="PS50931"/>
    </source>
</evidence>
<dbReference type="InterPro" id="IPR000847">
    <property type="entry name" value="LysR_HTH_N"/>
</dbReference>
<dbReference type="PANTHER" id="PTHR30118">
    <property type="entry name" value="HTH-TYPE TRANSCRIPTIONAL REGULATOR LEUO-RELATED"/>
    <property type="match status" value="1"/>
</dbReference>
<keyword evidence="5" id="KW-0812">Transmembrane</keyword>
<dbReference type="Pfam" id="PF03466">
    <property type="entry name" value="LysR_substrate"/>
    <property type="match status" value="1"/>
</dbReference>
<sequence length="312" mass="35105">MRTVQYENTDLNLLLVFEALMAERNVTSAAHALGLTQPTLSHALNRLRKMCADELFVRTSRGMQPTAHAQEMAEPVRAALELIRGTLERRDSFEPSQARRLFKVLLTDIGTVNFLPALIAHLQVHAPDVQLETVQWPIDQYKTALQEGAVDLAIGQMPPIEAGFYQQRIFEDEFVCVVGADHPRIRDKPTLEQYLHERHVRVSLPGRPYSAVDEALSDMNCSRQVMVTVSQYLALLPILSATHLVAAVPYRVYLAMRGSGNIRMYPLPYPAPRVVVRQFWHARKHADPGLVWLRGVISELFAPEPEAISSAV</sequence>
<proteinExistence type="inferred from homology"/>
<evidence type="ECO:0000313" key="7">
    <source>
        <dbReference type="EMBL" id="MBL0421477.1"/>
    </source>
</evidence>
<reference evidence="7" key="1">
    <citation type="submission" date="2021-01" db="EMBL/GenBank/DDBJ databases">
        <title>Ramlibacter sp. strain AW1 16S ribosomal RNA gene Genome sequencing and assembly.</title>
        <authorList>
            <person name="Kang M."/>
        </authorList>
    </citation>
    <scope>NUCLEOTIDE SEQUENCE</scope>
    <source>
        <strain evidence="7">AW1</strain>
    </source>
</reference>
<keyword evidence="5" id="KW-1133">Transmembrane helix</keyword>
<keyword evidence="5" id="KW-0472">Membrane</keyword>
<evidence type="ECO:0000256" key="4">
    <source>
        <dbReference type="ARBA" id="ARBA00023163"/>
    </source>
</evidence>
<dbReference type="Proteomes" id="UP000613011">
    <property type="component" value="Unassembled WGS sequence"/>
</dbReference>
<comment type="similarity">
    <text evidence="1">Belongs to the LysR transcriptional regulatory family.</text>
</comment>
<evidence type="ECO:0000256" key="3">
    <source>
        <dbReference type="ARBA" id="ARBA00023125"/>
    </source>
</evidence>
<dbReference type="RefSeq" id="WP_201684558.1">
    <property type="nucleotide sequence ID" value="NZ_JAEQNA010000005.1"/>
</dbReference>
<feature type="domain" description="HTH lysR-type" evidence="6">
    <location>
        <begin position="9"/>
        <end position="66"/>
    </location>
</feature>
<dbReference type="PANTHER" id="PTHR30118:SF15">
    <property type="entry name" value="TRANSCRIPTIONAL REGULATORY PROTEIN"/>
    <property type="match status" value="1"/>
</dbReference>
<dbReference type="PROSITE" id="PS50931">
    <property type="entry name" value="HTH_LYSR"/>
    <property type="match status" value="1"/>
</dbReference>
<dbReference type="Gene3D" id="3.40.190.10">
    <property type="entry name" value="Periplasmic binding protein-like II"/>
    <property type="match status" value="2"/>
</dbReference>
<keyword evidence="2" id="KW-0805">Transcription regulation</keyword>
<keyword evidence="3" id="KW-0238">DNA-binding</keyword>
<organism evidence="7 8">
    <name type="scientific">Ramlibacter aurantiacus</name>
    <dbReference type="NCBI Taxonomy" id="2801330"/>
    <lineage>
        <taxon>Bacteria</taxon>
        <taxon>Pseudomonadati</taxon>
        <taxon>Pseudomonadota</taxon>
        <taxon>Betaproteobacteria</taxon>
        <taxon>Burkholderiales</taxon>
        <taxon>Comamonadaceae</taxon>
        <taxon>Ramlibacter</taxon>
    </lineage>
</organism>
<dbReference type="GO" id="GO:0003677">
    <property type="term" value="F:DNA binding"/>
    <property type="evidence" value="ECO:0007669"/>
    <property type="project" value="UniProtKB-KW"/>
</dbReference>
<dbReference type="PRINTS" id="PR00039">
    <property type="entry name" value="HTHLYSR"/>
</dbReference>
<keyword evidence="8" id="KW-1185">Reference proteome</keyword>
<evidence type="ECO:0000256" key="2">
    <source>
        <dbReference type="ARBA" id="ARBA00023015"/>
    </source>
</evidence>
<dbReference type="InterPro" id="IPR036388">
    <property type="entry name" value="WH-like_DNA-bd_sf"/>
</dbReference>
<comment type="caution">
    <text evidence="7">The sequence shown here is derived from an EMBL/GenBank/DDBJ whole genome shotgun (WGS) entry which is preliminary data.</text>
</comment>
<keyword evidence="4" id="KW-0804">Transcription</keyword>
<dbReference type="AlphaFoldDB" id="A0A937D5M9"/>
<dbReference type="CDD" id="cd08459">
    <property type="entry name" value="PBP2_DntR_NahR_LinR_like"/>
    <property type="match status" value="1"/>
</dbReference>
<evidence type="ECO:0000313" key="8">
    <source>
        <dbReference type="Proteomes" id="UP000613011"/>
    </source>
</evidence>
<dbReference type="InterPro" id="IPR036390">
    <property type="entry name" value="WH_DNA-bd_sf"/>
</dbReference>
<dbReference type="InterPro" id="IPR050389">
    <property type="entry name" value="LysR-type_TF"/>
</dbReference>
<evidence type="ECO:0000256" key="5">
    <source>
        <dbReference type="SAM" id="Phobius"/>
    </source>
</evidence>
<dbReference type="SUPFAM" id="SSF46785">
    <property type="entry name" value="Winged helix' DNA-binding domain"/>
    <property type="match status" value="1"/>
</dbReference>
<dbReference type="GO" id="GO:0003700">
    <property type="term" value="F:DNA-binding transcription factor activity"/>
    <property type="evidence" value="ECO:0007669"/>
    <property type="project" value="InterPro"/>
</dbReference>
<dbReference type="InterPro" id="IPR005119">
    <property type="entry name" value="LysR_subst-bd"/>
</dbReference>
<dbReference type="Pfam" id="PF00126">
    <property type="entry name" value="HTH_1"/>
    <property type="match status" value="1"/>
</dbReference>
<dbReference type="Gene3D" id="1.10.10.10">
    <property type="entry name" value="Winged helix-like DNA-binding domain superfamily/Winged helix DNA-binding domain"/>
    <property type="match status" value="1"/>
</dbReference>
<dbReference type="EMBL" id="JAEQNA010000005">
    <property type="protein sequence ID" value="MBL0421477.1"/>
    <property type="molecule type" value="Genomic_DNA"/>
</dbReference>
<protein>
    <submittedName>
        <fullName evidence="7">LysR family transcriptional regulator</fullName>
    </submittedName>
</protein>